<dbReference type="OrthoDB" id="1684416at2759"/>
<protein>
    <recommendedName>
        <fullName evidence="4">TPX2 C-terminal domain-containing protein</fullName>
    </recommendedName>
</protein>
<comment type="caution">
    <text evidence="2">The sequence shown here is derived from an EMBL/GenBank/DDBJ whole genome shotgun (WGS) entry which is preliminary data.</text>
</comment>
<dbReference type="Proteomes" id="UP000784294">
    <property type="component" value="Unassembled WGS sequence"/>
</dbReference>
<sequence>MNARDSTHEFYDHVTEKRIKLQALKDNSQIFVQSEEKVHPAPSEDNTASHTSHGHIGIAFKQKPPKYTISKPFSFEPRETAILEARSKREKLAYDHIRELANSFRAQPMPVGSPDPLPPRRSYTPTRPKPFRFKTDDRIINHSRRKEVIFSLK</sequence>
<keyword evidence="3" id="KW-1185">Reference proteome</keyword>
<dbReference type="EMBL" id="CAAALY010015868">
    <property type="protein sequence ID" value="VEL12798.1"/>
    <property type="molecule type" value="Genomic_DNA"/>
</dbReference>
<evidence type="ECO:0000313" key="2">
    <source>
        <dbReference type="EMBL" id="VEL12798.1"/>
    </source>
</evidence>
<dbReference type="AlphaFoldDB" id="A0A448WIY2"/>
<reference evidence="2" key="1">
    <citation type="submission" date="2018-11" db="EMBL/GenBank/DDBJ databases">
        <authorList>
            <consortium name="Pathogen Informatics"/>
        </authorList>
    </citation>
    <scope>NUCLEOTIDE SEQUENCE</scope>
</reference>
<evidence type="ECO:0000256" key="1">
    <source>
        <dbReference type="SAM" id="MobiDB-lite"/>
    </source>
</evidence>
<name>A0A448WIY2_9PLAT</name>
<proteinExistence type="predicted"/>
<feature type="region of interest" description="Disordered" evidence="1">
    <location>
        <begin position="105"/>
        <end position="133"/>
    </location>
</feature>
<evidence type="ECO:0008006" key="4">
    <source>
        <dbReference type="Google" id="ProtNLM"/>
    </source>
</evidence>
<accession>A0A448WIY2</accession>
<evidence type="ECO:0000313" key="3">
    <source>
        <dbReference type="Proteomes" id="UP000784294"/>
    </source>
</evidence>
<organism evidence="2 3">
    <name type="scientific">Protopolystoma xenopodis</name>
    <dbReference type="NCBI Taxonomy" id="117903"/>
    <lineage>
        <taxon>Eukaryota</taxon>
        <taxon>Metazoa</taxon>
        <taxon>Spiralia</taxon>
        <taxon>Lophotrochozoa</taxon>
        <taxon>Platyhelminthes</taxon>
        <taxon>Monogenea</taxon>
        <taxon>Polyopisthocotylea</taxon>
        <taxon>Polystomatidea</taxon>
        <taxon>Polystomatidae</taxon>
        <taxon>Protopolystoma</taxon>
    </lineage>
</organism>
<gene>
    <name evidence="2" type="ORF">PXEA_LOCUS6238</name>
</gene>